<reference evidence="4" key="1">
    <citation type="submission" date="2016-10" db="EMBL/GenBank/DDBJ databases">
        <authorList>
            <person name="Varghese N."/>
            <person name="Submissions S."/>
        </authorList>
    </citation>
    <scope>NUCLEOTIDE SEQUENCE [LARGE SCALE GENOMIC DNA]</scope>
    <source>
        <strain evidence="4">DSM 22002</strain>
    </source>
</reference>
<feature type="transmembrane region" description="Helical" evidence="2">
    <location>
        <begin position="326"/>
        <end position="347"/>
    </location>
</feature>
<feature type="transmembrane region" description="Helical" evidence="2">
    <location>
        <begin position="224"/>
        <end position="243"/>
    </location>
</feature>
<dbReference type="AlphaFoldDB" id="A0A1G8FKL5"/>
<keyword evidence="2" id="KW-0812">Transmembrane</keyword>
<protein>
    <submittedName>
        <fullName evidence="3">Uncharacterized protein</fullName>
    </submittedName>
</protein>
<feature type="transmembrane region" description="Helical" evidence="2">
    <location>
        <begin position="263"/>
        <end position="283"/>
    </location>
</feature>
<evidence type="ECO:0000256" key="1">
    <source>
        <dbReference type="SAM" id="MobiDB-lite"/>
    </source>
</evidence>
<gene>
    <name evidence="3" type="ORF">SAMN04489720_2519</name>
</gene>
<feature type="transmembrane region" description="Helical" evidence="2">
    <location>
        <begin position="367"/>
        <end position="389"/>
    </location>
</feature>
<keyword evidence="2" id="KW-0472">Membrane</keyword>
<accession>A0A1G8FKL5</accession>
<proteinExistence type="predicted"/>
<feature type="region of interest" description="Disordered" evidence="1">
    <location>
        <begin position="412"/>
        <end position="442"/>
    </location>
</feature>
<feature type="transmembrane region" description="Helical" evidence="2">
    <location>
        <begin position="139"/>
        <end position="162"/>
    </location>
</feature>
<feature type="transmembrane region" description="Helical" evidence="2">
    <location>
        <begin position="54"/>
        <end position="75"/>
    </location>
</feature>
<evidence type="ECO:0000313" key="4">
    <source>
        <dbReference type="Proteomes" id="UP000198822"/>
    </source>
</evidence>
<sequence length="442" mass="45338">MTPALAVAVGVGALTRGALVVVGLWLLVGVFIMVGVEEIVGTLPGPVDVASRATIAGLGALVVVGGVGEPLRLSLERGLRMRSARRLAAAGAPMPPAAERAQLVRGAMGPLRVVLGIVGGTCLLIAPLLLAFADDETSIRIAGVVLLVAGLLLVPSAIWLLAPASRRWREHMAELERAWPRFHRTDRPIGVRMARERRAQVGAARAAGSSVPRQRRTLAQRLDAALYAGLGVAFAIVLIGLFLRQQCRRCEPVSYDPWGERLVDGVATVGLVLFAGTVALLMLRGLASIVEHAVREVLAARAADRGTLRRSAWLDGAVGSASSLELVALVVGVVGMAVAGLVVASGIDPEVMSEREDQLVIVRGWAALAPAAAVLLGAAAMLGIAGAVVTRAWRAVVWPHLGADPFAGRLDGASGSGSGNDADAGGSLDRGGDGDGGGGGDS</sequence>
<evidence type="ECO:0000256" key="2">
    <source>
        <dbReference type="SAM" id="Phobius"/>
    </source>
</evidence>
<feature type="transmembrane region" description="Helical" evidence="2">
    <location>
        <begin position="113"/>
        <end position="133"/>
    </location>
</feature>
<evidence type="ECO:0000313" key="3">
    <source>
        <dbReference type="EMBL" id="SDH82690.1"/>
    </source>
</evidence>
<keyword evidence="2" id="KW-1133">Transmembrane helix</keyword>
<dbReference type="Proteomes" id="UP000198822">
    <property type="component" value="Chromosome I"/>
</dbReference>
<dbReference type="STRING" id="399736.SAMN04489720_2519"/>
<dbReference type="EMBL" id="LT629695">
    <property type="protein sequence ID" value="SDH82690.1"/>
    <property type="molecule type" value="Genomic_DNA"/>
</dbReference>
<keyword evidence="4" id="KW-1185">Reference proteome</keyword>
<name>A0A1G8FKL5_9MICO</name>
<feature type="transmembrane region" description="Helical" evidence="2">
    <location>
        <begin position="7"/>
        <end position="34"/>
    </location>
</feature>
<organism evidence="3 4">
    <name type="scientific">Agrococcus jejuensis</name>
    <dbReference type="NCBI Taxonomy" id="399736"/>
    <lineage>
        <taxon>Bacteria</taxon>
        <taxon>Bacillati</taxon>
        <taxon>Actinomycetota</taxon>
        <taxon>Actinomycetes</taxon>
        <taxon>Micrococcales</taxon>
        <taxon>Microbacteriaceae</taxon>
        <taxon>Agrococcus</taxon>
    </lineage>
</organism>